<dbReference type="GO" id="GO:0016747">
    <property type="term" value="F:acyltransferase activity, transferring groups other than amino-acyl groups"/>
    <property type="evidence" value="ECO:0007669"/>
    <property type="project" value="InterPro"/>
</dbReference>
<dbReference type="InterPro" id="IPR051531">
    <property type="entry name" value="N-acetyltransferase"/>
</dbReference>
<evidence type="ECO:0000313" key="4">
    <source>
        <dbReference type="Proteomes" id="UP000588098"/>
    </source>
</evidence>
<dbReference type="PROSITE" id="PS51186">
    <property type="entry name" value="GNAT"/>
    <property type="match status" value="1"/>
</dbReference>
<protein>
    <submittedName>
        <fullName evidence="3">RimJ/RimL family protein N-acetyltransferase</fullName>
    </submittedName>
</protein>
<feature type="region of interest" description="Disordered" evidence="1">
    <location>
        <begin position="164"/>
        <end position="187"/>
    </location>
</feature>
<dbReference type="Pfam" id="PF13302">
    <property type="entry name" value="Acetyltransf_3"/>
    <property type="match status" value="1"/>
</dbReference>
<comment type="caution">
    <text evidence="3">The sequence shown here is derived from an EMBL/GenBank/DDBJ whole genome shotgun (WGS) entry which is preliminary data.</text>
</comment>
<dbReference type="Gene3D" id="3.40.630.30">
    <property type="match status" value="1"/>
</dbReference>
<evidence type="ECO:0000256" key="1">
    <source>
        <dbReference type="SAM" id="MobiDB-lite"/>
    </source>
</evidence>
<dbReference type="PANTHER" id="PTHR43792">
    <property type="entry name" value="GNAT FAMILY, PUTATIVE (AFU_ORTHOLOGUE AFUA_3G00765)-RELATED-RELATED"/>
    <property type="match status" value="1"/>
</dbReference>
<keyword evidence="4" id="KW-1185">Reference proteome</keyword>
<organism evidence="3 4">
    <name type="scientific">Streptomyces zagrosensis</name>
    <dbReference type="NCBI Taxonomy" id="1042984"/>
    <lineage>
        <taxon>Bacteria</taxon>
        <taxon>Bacillati</taxon>
        <taxon>Actinomycetota</taxon>
        <taxon>Actinomycetes</taxon>
        <taxon>Kitasatosporales</taxon>
        <taxon>Streptomycetaceae</taxon>
        <taxon>Streptomyces</taxon>
    </lineage>
</organism>
<dbReference type="Proteomes" id="UP000588098">
    <property type="component" value="Unassembled WGS sequence"/>
</dbReference>
<accession>A0A7W9V1Q0</accession>
<dbReference type="EMBL" id="JACHJL010000023">
    <property type="protein sequence ID" value="MBB5939435.1"/>
    <property type="molecule type" value="Genomic_DNA"/>
</dbReference>
<dbReference type="CDD" id="cd04301">
    <property type="entry name" value="NAT_SF"/>
    <property type="match status" value="1"/>
</dbReference>
<dbReference type="RefSeq" id="WP_184578476.1">
    <property type="nucleotide sequence ID" value="NZ_JACHJL010000023.1"/>
</dbReference>
<dbReference type="AlphaFoldDB" id="A0A7W9V1Q0"/>
<reference evidence="3 4" key="1">
    <citation type="submission" date="2020-08" db="EMBL/GenBank/DDBJ databases">
        <title>Genomic Encyclopedia of Type Strains, Phase III (KMG-III): the genomes of soil and plant-associated and newly described type strains.</title>
        <authorList>
            <person name="Whitman W."/>
        </authorList>
    </citation>
    <scope>NUCLEOTIDE SEQUENCE [LARGE SCALE GENOMIC DNA]</scope>
    <source>
        <strain evidence="3 4">CECT 8305</strain>
    </source>
</reference>
<evidence type="ECO:0000259" key="2">
    <source>
        <dbReference type="PROSITE" id="PS51186"/>
    </source>
</evidence>
<proteinExistence type="predicted"/>
<feature type="domain" description="N-acetyltransferase" evidence="2">
    <location>
        <begin position="20"/>
        <end position="177"/>
    </location>
</feature>
<gene>
    <name evidence="3" type="ORF">FHS42_006529</name>
</gene>
<name>A0A7W9V1Q0_9ACTN</name>
<dbReference type="InterPro" id="IPR016181">
    <property type="entry name" value="Acyl_CoA_acyltransferase"/>
</dbReference>
<keyword evidence="3" id="KW-0808">Transferase</keyword>
<dbReference type="SUPFAM" id="SSF55729">
    <property type="entry name" value="Acyl-CoA N-acyltransferases (Nat)"/>
    <property type="match status" value="1"/>
</dbReference>
<dbReference type="InterPro" id="IPR000182">
    <property type="entry name" value="GNAT_dom"/>
</dbReference>
<sequence>MQTGDSVQAVGLRAIRTGRLHLLPLAVEHAAEMAEVLSDPKLHTFIGGAPHTPPALRSRYERLVAGSPEPSETWCNWVIQLRDEGRLVGTVQATIATGRRAAAAEIAWVVGTPWQRRGIATEATRGLIACLQRHGVQAIFAHIHPDHRASAAVAAAAGLAPTAHRQEEEVRWELPPTPLPAGSAAPA</sequence>
<evidence type="ECO:0000313" key="3">
    <source>
        <dbReference type="EMBL" id="MBB5939435.1"/>
    </source>
</evidence>